<dbReference type="AlphaFoldDB" id="A0AAV4QMV3"/>
<dbReference type="Proteomes" id="UP001054945">
    <property type="component" value="Unassembled WGS sequence"/>
</dbReference>
<dbReference type="EMBL" id="BPLR01006483">
    <property type="protein sequence ID" value="GIY10169.1"/>
    <property type="molecule type" value="Genomic_DNA"/>
</dbReference>
<proteinExistence type="predicted"/>
<comment type="caution">
    <text evidence="1">The sequence shown here is derived from an EMBL/GenBank/DDBJ whole genome shotgun (WGS) entry which is preliminary data.</text>
</comment>
<reference evidence="1 2" key="1">
    <citation type="submission" date="2021-06" db="EMBL/GenBank/DDBJ databases">
        <title>Caerostris extrusa draft genome.</title>
        <authorList>
            <person name="Kono N."/>
            <person name="Arakawa K."/>
        </authorList>
    </citation>
    <scope>NUCLEOTIDE SEQUENCE [LARGE SCALE GENOMIC DNA]</scope>
</reference>
<evidence type="ECO:0000313" key="1">
    <source>
        <dbReference type="EMBL" id="GIY10169.1"/>
    </source>
</evidence>
<name>A0AAV4QMV3_CAEEX</name>
<evidence type="ECO:0000313" key="2">
    <source>
        <dbReference type="Proteomes" id="UP001054945"/>
    </source>
</evidence>
<keyword evidence="2" id="KW-1185">Reference proteome</keyword>
<organism evidence="1 2">
    <name type="scientific">Caerostris extrusa</name>
    <name type="common">Bark spider</name>
    <name type="synonym">Caerostris bankana</name>
    <dbReference type="NCBI Taxonomy" id="172846"/>
    <lineage>
        <taxon>Eukaryota</taxon>
        <taxon>Metazoa</taxon>
        <taxon>Ecdysozoa</taxon>
        <taxon>Arthropoda</taxon>
        <taxon>Chelicerata</taxon>
        <taxon>Arachnida</taxon>
        <taxon>Araneae</taxon>
        <taxon>Araneomorphae</taxon>
        <taxon>Entelegynae</taxon>
        <taxon>Araneoidea</taxon>
        <taxon>Araneidae</taxon>
        <taxon>Caerostris</taxon>
    </lineage>
</organism>
<gene>
    <name evidence="1" type="ORF">CEXT_713331</name>
</gene>
<protein>
    <submittedName>
        <fullName evidence="1">Uncharacterized protein</fullName>
    </submittedName>
</protein>
<sequence length="91" mass="10063">MTNCAGPTLMTCLEETSGASSPEISEINHSLRGPKAAASNYSSREVVSLLRLIATGDLSRRFCRRLLSGERYLKARLLDPSCYKVELHFKS</sequence>
<accession>A0AAV4QMV3</accession>